<dbReference type="AlphaFoldDB" id="A0A2M7VBM6"/>
<comment type="caution">
    <text evidence="1">The sequence shown here is derived from an EMBL/GenBank/DDBJ whole genome shotgun (WGS) entry which is preliminary data.</text>
</comment>
<accession>A0A2M7VBM6</accession>
<dbReference type="EMBL" id="PFPL01000019">
    <property type="protein sequence ID" value="PIZ96519.1"/>
    <property type="molecule type" value="Genomic_DNA"/>
</dbReference>
<dbReference type="CDD" id="cd16377">
    <property type="entry name" value="23S_rRNA_IVP_like"/>
    <property type="match status" value="1"/>
</dbReference>
<protein>
    <submittedName>
        <fullName evidence="1">Four helix bundle protein</fullName>
    </submittedName>
</protein>
<dbReference type="InterPro" id="IPR012657">
    <property type="entry name" value="23S_rRNA-intervening_sequence"/>
</dbReference>
<proteinExistence type="predicted"/>
<evidence type="ECO:0000313" key="1">
    <source>
        <dbReference type="EMBL" id="PIZ96519.1"/>
    </source>
</evidence>
<dbReference type="PANTHER" id="PTHR38471:SF2">
    <property type="entry name" value="FOUR HELIX BUNDLE PROTEIN"/>
    <property type="match status" value="1"/>
</dbReference>
<gene>
    <name evidence="1" type="ORF">COX80_01085</name>
</gene>
<dbReference type="Gene3D" id="1.20.1440.60">
    <property type="entry name" value="23S rRNA-intervening sequence"/>
    <property type="match status" value="1"/>
</dbReference>
<dbReference type="SUPFAM" id="SSF158446">
    <property type="entry name" value="IVS-encoded protein-like"/>
    <property type="match status" value="1"/>
</dbReference>
<dbReference type="InterPro" id="IPR036583">
    <property type="entry name" value="23S_rRNA_IVS_sf"/>
</dbReference>
<organism evidence="1 2">
    <name type="scientific">Candidatus Magasanikbacteria bacterium CG_4_10_14_0_2_um_filter_33_14</name>
    <dbReference type="NCBI Taxonomy" id="1974636"/>
    <lineage>
        <taxon>Bacteria</taxon>
        <taxon>Candidatus Magasanikiibacteriota</taxon>
    </lineage>
</organism>
<dbReference type="Proteomes" id="UP000231453">
    <property type="component" value="Unassembled WGS sequence"/>
</dbReference>
<name>A0A2M7VBM6_9BACT</name>
<dbReference type="Pfam" id="PF05635">
    <property type="entry name" value="23S_rRNA_IVP"/>
    <property type="match status" value="1"/>
</dbReference>
<evidence type="ECO:0000313" key="2">
    <source>
        <dbReference type="Proteomes" id="UP000231453"/>
    </source>
</evidence>
<dbReference type="NCBIfam" id="TIGR02436">
    <property type="entry name" value="four helix bundle protein"/>
    <property type="match status" value="1"/>
</dbReference>
<sequence length="120" mass="14116">MQDYHNLKLWKESLEFVKLVYRLVKMFPADEMYGLTSQLRRAAVSVMANVVEGRGKKTDKDFLKFLYISNGSLNECQCYFELAKELDYISEKQFDFIYKKSKEVGFLLYKLINSLSLQGQ</sequence>
<reference evidence="2" key="1">
    <citation type="submission" date="2017-09" db="EMBL/GenBank/DDBJ databases">
        <title>Depth-based differentiation of microbial function through sediment-hosted aquifers and enrichment of novel symbionts in the deep terrestrial subsurface.</title>
        <authorList>
            <person name="Probst A.J."/>
            <person name="Ladd B."/>
            <person name="Jarett J.K."/>
            <person name="Geller-Mcgrath D.E."/>
            <person name="Sieber C.M.K."/>
            <person name="Emerson J.B."/>
            <person name="Anantharaman K."/>
            <person name="Thomas B.C."/>
            <person name="Malmstrom R."/>
            <person name="Stieglmeier M."/>
            <person name="Klingl A."/>
            <person name="Woyke T."/>
            <person name="Ryan C.M."/>
            <person name="Banfield J.F."/>
        </authorList>
    </citation>
    <scope>NUCLEOTIDE SEQUENCE [LARGE SCALE GENOMIC DNA]</scope>
</reference>
<dbReference type="PANTHER" id="PTHR38471">
    <property type="entry name" value="FOUR HELIX BUNDLE PROTEIN"/>
    <property type="match status" value="1"/>
</dbReference>